<keyword evidence="1" id="KW-0808">Transferase</keyword>
<dbReference type="Gene3D" id="3.40.250.10">
    <property type="entry name" value="Rhodanese-like domain"/>
    <property type="match status" value="2"/>
</dbReference>
<keyword evidence="5" id="KW-1185">Reference proteome</keyword>
<dbReference type="PANTHER" id="PTHR11364:SF27">
    <property type="entry name" value="SULFURTRANSFERASE"/>
    <property type="match status" value="1"/>
</dbReference>
<evidence type="ECO:0000256" key="1">
    <source>
        <dbReference type="ARBA" id="ARBA00022679"/>
    </source>
</evidence>
<dbReference type="SMART" id="SM00450">
    <property type="entry name" value="RHOD"/>
    <property type="match status" value="2"/>
</dbReference>
<dbReference type="AlphaFoldDB" id="A0A6A4IK26"/>
<feature type="domain" description="Rhodanese" evidence="3">
    <location>
        <begin position="43"/>
        <end position="161"/>
    </location>
</feature>
<dbReference type="InterPro" id="IPR001763">
    <property type="entry name" value="Rhodanese-like_dom"/>
</dbReference>
<sequence>MSFILRALRRPAFRFMASSYSTTASEAPLLISPSQLNKDWNEKQKDIVILDTTWFMPNAPRDAYNEFQRKRIPGAQFLDLDKVASSHELGLKHMMPSNAVFADNCENFGIRPSTHVVLYDTHGVFSSPRALFMFRSFGHTNSSILNGGLPSWNAESFTIETNPPSVSPPKSQYFFQSYEQMIANSSLNPSTSVEAELVLDARSAGRFTGKDAEPRPGLSSGHMPNSFSLPFGAFLKTVQGPQGSTYTVFREPSEIRDELDKAVGAAHAERIVKGEATAVTTCGSGMTAGILWLGLKILNAPKIGLYDESWTGYAMRETSKIEKA</sequence>
<dbReference type="SUPFAM" id="SSF52821">
    <property type="entry name" value="Rhodanese/Cell cycle control phosphatase"/>
    <property type="match status" value="2"/>
</dbReference>
<dbReference type="PROSITE" id="PS50206">
    <property type="entry name" value="RHODANESE_3"/>
    <property type="match status" value="2"/>
</dbReference>
<dbReference type="EMBL" id="ML769384">
    <property type="protein sequence ID" value="KAE9410819.1"/>
    <property type="molecule type" value="Genomic_DNA"/>
</dbReference>
<dbReference type="CDD" id="cd01448">
    <property type="entry name" value="TST_Repeat_1"/>
    <property type="match status" value="1"/>
</dbReference>
<dbReference type="Pfam" id="PF00581">
    <property type="entry name" value="Rhodanese"/>
    <property type="match status" value="1"/>
</dbReference>
<accession>A0A6A4IK26</accession>
<dbReference type="GO" id="GO:0005739">
    <property type="term" value="C:mitochondrion"/>
    <property type="evidence" value="ECO:0007669"/>
    <property type="project" value="TreeGrafter"/>
</dbReference>
<dbReference type="GO" id="GO:0004792">
    <property type="term" value="F:thiosulfate-cyanide sulfurtransferase activity"/>
    <property type="evidence" value="ECO:0007669"/>
    <property type="project" value="TreeGrafter"/>
</dbReference>
<dbReference type="InterPro" id="IPR045078">
    <property type="entry name" value="TST/MPST-like"/>
</dbReference>
<evidence type="ECO:0000259" key="3">
    <source>
        <dbReference type="PROSITE" id="PS50206"/>
    </source>
</evidence>
<gene>
    <name evidence="4" type="ORF">BT96DRAFT_952705</name>
</gene>
<dbReference type="OrthoDB" id="270167at2759"/>
<reference evidence="4" key="1">
    <citation type="journal article" date="2019" name="Environ. Microbiol.">
        <title>Fungal ecological strategies reflected in gene transcription - a case study of two litter decomposers.</title>
        <authorList>
            <person name="Barbi F."/>
            <person name="Kohler A."/>
            <person name="Barry K."/>
            <person name="Baskaran P."/>
            <person name="Daum C."/>
            <person name="Fauchery L."/>
            <person name="Ihrmark K."/>
            <person name="Kuo A."/>
            <person name="LaButti K."/>
            <person name="Lipzen A."/>
            <person name="Morin E."/>
            <person name="Grigoriev I.V."/>
            <person name="Henrissat B."/>
            <person name="Lindahl B."/>
            <person name="Martin F."/>
        </authorList>
    </citation>
    <scope>NUCLEOTIDE SEQUENCE</scope>
    <source>
        <strain evidence="4">JB14</strain>
    </source>
</reference>
<dbReference type="Proteomes" id="UP000799118">
    <property type="component" value="Unassembled WGS sequence"/>
</dbReference>
<evidence type="ECO:0000313" key="5">
    <source>
        <dbReference type="Proteomes" id="UP000799118"/>
    </source>
</evidence>
<feature type="domain" description="Rhodanese" evidence="3">
    <location>
        <begin position="192"/>
        <end position="322"/>
    </location>
</feature>
<protein>
    <submittedName>
        <fullName evidence="4">Rhodanese-like protein</fullName>
    </submittedName>
</protein>
<name>A0A6A4IK26_9AGAR</name>
<organism evidence="4 5">
    <name type="scientific">Gymnopus androsaceus JB14</name>
    <dbReference type="NCBI Taxonomy" id="1447944"/>
    <lineage>
        <taxon>Eukaryota</taxon>
        <taxon>Fungi</taxon>
        <taxon>Dikarya</taxon>
        <taxon>Basidiomycota</taxon>
        <taxon>Agaricomycotina</taxon>
        <taxon>Agaricomycetes</taxon>
        <taxon>Agaricomycetidae</taxon>
        <taxon>Agaricales</taxon>
        <taxon>Marasmiineae</taxon>
        <taxon>Omphalotaceae</taxon>
        <taxon>Gymnopus</taxon>
    </lineage>
</organism>
<evidence type="ECO:0000256" key="2">
    <source>
        <dbReference type="ARBA" id="ARBA00022737"/>
    </source>
</evidence>
<evidence type="ECO:0000313" key="4">
    <source>
        <dbReference type="EMBL" id="KAE9410819.1"/>
    </source>
</evidence>
<dbReference type="PANTHER" id="PTHR11364">
    <property type="entry name" value="THIOSULFATE SULFERTANSFERASE"/>
    <property type="match status" value="1"/>
</dbReference>
<dbReference type="InterPro" id="IPR036873">
    <property type="entry name" value="Rhodanese-like_dom_sf"/>
</dbReference>
<proteinExistence type="predicted"/>
<keyword evidence="2" id="KW-0677">Repeat</keyword>